<dbReference type="InterPro" id="IPR006108">
    <property type="entry name" value="3HC_DH_C"/>
</dbReference>
<dbReference type="Gene3D" id="3.40.50.720">
    <property type="entry name" value="NAD(P)-binding Rossmann-like Domain"/>
    <property type="match status" value="1"/>
</dbReference>
<dbReference type="SUPFAM" id="SSF48179">
    <property type="entry name" value="6-phosphogluconate dehydrogenase C-terminal domain-like"/>
    <property type="match status" value="1"/>
</dbReference>
<protein>
    <recommendedName>
        <fullName evidence="6">3-hydroxyacyl-CoA dehydrogenase</fullName>
    </recommendedName>
</protein>
<evidence type="ECO:0000313" key="5">
    <source>
        <dbReference type="Proteomes" id="UP001321749"/>
    </source>
</evidence>
<dbReference type="EMBL" id="MU864936">
    <property type="protein sequence ID" value="KAK4465820.1"/>
    <property type="molecule type" value="Genomic_DNA"/>
</dbReference>
<dbReference type="PANTHER" id="PTHR48075">
    <property type="entry name" value="3-HYDROXYACYL-COA DEHYDROGENASE FAMILY PROTEIN"/>
    <property type="match status" value="1"/>
</dbReference>
<dbReference type="InterPro" id="IPR013328">
    <property type="entry name" value="6PGD_dom2"/>
</dbReference>
<dbReference type="Proteomes" id="UP001321749">
    <property type="component" value="Unassembled WGS sequence"/>
</dbReference>
<dbReference type="InterPro" id="IPR006176">
    <property type="entry name" value="3-OHacyl-CoA_DH_NAD-bd"/>
</dbReference>
<gene>
    <name evidence="4" type="ORF">QBC42DRAFT_333010</name>
</gene>
<dbReference type="PANTHER" id="PTHR48075:SF3">
    <property type="entry name" value="3-HYDROXYACYL-COA DEHYDROGENASE"/>
    <property type="match status" value="1"/>
</dbReference>
<evidence type="ECO:0000259" key="2">
    <source>
        <dbReference type="Pfam" id="PF00725"/>
    </source>
</evidence>
<dbReference type="Pfam" id="PF00725">
    <property type="entry name" value="3HCDH"/>
    <property type="match status" value="1"/>
</dbReference>
<evidence type="ECO:0000256" key="1">
    <source>
        <dbReference type="ARBA" id="ARBA00023002"/>
    </source>
</evidence>
<dbReference type="GO" id="GO:0070403">
    <property type="term" value="F:NAD+ binding"/>
    <property type="evidence" value="ECO:0007669"/>
    <property type="project" value="InterPro"/>
</dbReference>
<sequence>MASPALLQLASLSPALHGTILTSPALALSLARSCIPSLRTASLPKTSSPTKFSSLSVAANYHNHHQSSSSLSLPHRPLPYVLPKSWYRGHPQHHRRLLTNSFVPFFEPPRSRTELPPTDWRPPSESALAERPVLIIGAGAIGRRIALIWASNFRPVTIYDVSDDALKSATEYLTDNLGAYCAERGTPPGHVCVTSKLRVATTTGSHSNPQSDAEEIELESGSKGPWMAIECLPENLDLKVDVLSTMEHHLPRDCILTSTSSSLMTSEMAPALHYPERLLNAHYFIPPRNRMVELMSSTKTHDSIFPFLEAQMRRVGLTPMTVPRGVQSQGFIMNRIWAACKRETLAVLAEGIAKPGDIDALWRDFFHAEKGPCERMDEVGLDTIAMVEKHNLERKPELGSGKAVEWLLTNYVKRGMVGEKGRGHGDGLFSQEEREKLKEMHRAHRYKEVEETQGA</sequence>
<reference evidence="4" key="1">
    <citation type="journal article" date="2023" name="Mol. Phylogenet. Evol.">
        <title>Genome-scale phylogeny and comparative genomics of the fungal order Sordariales.</title>
        <authorList>
            <person name="Hensen N."/>
            <person name="Bonometti L."/>
            <person name="Westerberg I."/>
            <person name="Brannstrom I.O."/>
            <person name="Guillou S."/>
            <person name="Cros-Aarteil S."/>
            <person name="Calhoun S."/>
            <person name="Haridas S."/>
            <person name="Kuo A."/>
            <person name="Mondo S."/>
            <person name="Pangilinan J."/>
            <person name="Riley R."/>
            <person name="LaButti K."/>
            <person name="Andreopoulos B."/>
            <person name="Lipzen A."/>
            <person name="Chen C."/>
            <person name="Yan M."/>
            <person name="Daum C."/>
            <person name="Ng V."/>
            <person name="Clum A."/>
            <person name="Steindorff A."/>
            <person name="Ohm R.A."/>
            <person name="Martin F."/>
            <person name="Silar P."/>
            <person name="Natvig D.O."/>
            <person name="Lalanne C."/>
            <person name="Gautier V."/>
            <person name="Ament-Velasquez S.L."/>
            <person name="Kruys A."/>
            <person name="Hutchinson M.I."/>
            <person name="Powell A.J."/>
            <person name="Barry K."/>
            <person name="Miller A.N."/>
            <person name="Grigoriev I.V."/>
            <person name="Debuchy R."/>
            <person name="Gladieux P."/>
            <person name="Hiltunen Thoren M."/>
            <person name="Johannesson H."/>
        </authorList>
    </citation>
    <scope>NUCLEOTIDE SEQUENCE</scope>
    <source>
        <strain evidence="4">PSN324</strain>
    </source>
</reference>
<accession>A0AAV9HXW0</accession>
<evidence type="ECO:0000259" key="3">
    <source>
        <dbReference type="Pfam" id="PF02737"/>
    </source>
</evidence>
<dbReference type="SUPFAM" id="SSF51735">
    <property type="entry name" value="NAD(P)-binding Rossmann-fold domains"/>
    <property type="match status" value="1"/>
</dbReference>
<evidence type="ECO:0000313" key="4">
    <source>
        <dbReference type="EMBL" id="KAK4465820.1"/>
    </source>
</evidence>
<dbReference type="InterPro" id="IPR008927">
    <property type="entry name" value="6-PGluconate_DH-like_C_sf"/>
</dbReference>
<dbReference type="GO" id="GO:0016616">
    <property type="term" value="F:oxidoreductase activity, acting on the CH-OH group of donors, NAD or NADP as acceptor"/>
    <property type="evidence" value="ECO:0007669"/>
    <property type="project" value="InterPro"/>
</dbReference>
<dbReference type="AlphaFoldDB" id="A0AAV9HXW0"/>
<keyword evidence="5" id="KW-1185">Reference proteome</keyword>
<evidence type="ECO:0008006" key="6">
    <source>
        <dbReference type="Google" id="ProtNLM"/>
    </source>
</evidence>
<name>A0AAV9HXW0_9PEZI</name>
<feature type="domain" description="3-hydroxyacyl-CoA dehydrogenase C-terminal" evidence="2">
    <location>
        <begin position="330"/>
        <end position="421"/>
    </location>
</feature>
<keyword evidence="1" id="KW-0560">Oxidoreductase</keyword>
<dbReference type="Gene3D" id="1.10.1040.10">
    <property type="entry name" value="N-(1-d-carboxylethyl)-l-norvaline Dehydrogenase, domain 2"/>
    <property type="match status" value="1"/>
</dbReference>
<feature type="domain" description="3-hydroxyacyl-CoA dehydrogenase NAD binding" evidence="3">
    <location>
        <begin position="133"/>
        <end position="322"/>
    </location>
</feature>
<organism evidence="4 5">
    <name type="scientific">Cladorrhinum samala</name>
    <dbReference type="NCBI Taxonomy" id="585594"/>
    <lineage>
        <taxon>Eukaryota</taxon>
        <taxon>Fungi</taxon>
        <taxon>Dikarya</taxon>
        <taxon>Ascomycota</taxon>
        <taxon>Pezizomycotina</taxon>
        <taxon>Sordariomycetes</taxon>
        <taxon>Sordariomycetidae</taxon>
        <taxon>Sordariales</taxon>
        <taxon>Podosporaceae</taxon>
        <taxon>Cladorrhinum</taxon>
    </lineage>
</organism>
<dbReference type="InterPro" id="IPR036291">
    <property type="entry name" value="NAD(P)-bd_dom_sf"/>
</dbReference>
<comment type="caution">
    <text evidence="4">The sequence shown here is derived from an EMBL/GenBank/DDBJ whole genome shotgun (WGS) entry which is preliminary data.</text>
</comment>
<proteinExistence type="predicted"/>
<dbReference type="GO" id="GO:0006631">
    <property type="term" value="P:fatty acid metabolic process"/>
    <property type="evidence" value="ECO:0007669"/>
    <property type="project" value="InterPro"/>
</dbReference>
<dbReference type="Pfam" id="PF02737">
    <property type="entry name" value="3HCDH_N"/>
    <property type="match status" value="1"/>
</dbReference>
<reference evidence="4" key="2">
    <citation type="submission" date="2023-06" db="EMBL/GenBank/DDBJ databases">
        <authorList>
            <consortium name="Lawrence Berkeley National Laboratory"/>
            <person name="Mondo S.J."/>
            <person name="Hensen N."/>
            <person name="Bonometti L."/>
            <person name="Westerberg I."/>
            <person name="Brannstrom I.O."/>
            <person name="Guillou S."/>
            <person name="Cros-Aarteil S."/>
            <person name="Calhoun S."/>
            <person name="Haridas S."/>
            <person name="Kuo A."/>
            <person name="Pangilinan J."/>
            <person name="Riley R."/>
            <person name="Labutti K."/>
            <person name="Andreopoulos B."/>
            <person name="Lipzen A."/>
            <person name="Chen C."/>
            <person name="Yanf M."/>
            <person name="Daum C."/>
            <person name="Ng V."/>
            <person name="Clum A."/>
            <person name="Steindorff A."/>
            <person name="Ohm R."/>
            <person name="Martin F."/>
            <person name="Silar P."/>
            <person name="Natvig D."/>
            <person name="Lalanne C."/>
            <person name="Gautier V."/>
            <person name="Ament-Velasquez S.L."/>
            <person name="Kruys A."/>
            <person name="Hutchinson M.I."/>
            <person name="Powell A.J."/>
            <person name="Barry K."/>
            <person name="Miller A.N."/>
            <person name="Grigoriev I.V."/>
            <person name="Debuchy R."/>
            <person name="Gladieux P."/>
            <person name="Thoren M.H."/>
            <person name="Johannesson H."/>
        </authorList>
    </citation>
    <scope>NUCLEOTIDE SEQUENCE</scope>
    <source>
        <strain evidence="4">PSN324</strain>
    </source>
</reference>